<dbReference type="Pfam" id="PF14559">
    <property type="entry name" value="TPR_19"/>
    <property type="match status" value="2"/>
</dbReference>
<organism evidence="4 5">
    <name type="scientific">Endozoicomonas lisbonensis</name>
    <dbReference type="NCBI Taxonomy" id="3120522"/>
    <lineage>
        <taxon>Bacteria</taxon>
        <taxon>Pseudomonadati</taxon>
        <taxon>Pseudomonadota</taxon>
        <taxon>Gammaproteobacteria</taxon>
        <taxon>Oceanospirillales</taxon>
        <taxon>Endozoicomonadaceae</taxon>
        <taxon>Endozoicomonas</taxon>
    </lineage>
</organism>
<dbReference type="EMBL" id="JBEWTB010000002">
    <property type="protein sequence ID" value="MET4756122.1"/>
    <property type="molecule type" value="Genomic_DNA"/>
</dbReference>
<sequence>MKELKSFSLLLARVSVFSLGLAALGGCVATQGIQSGQDPQEPLTDNITIEVEKEPVRSFEPETVYDLLVAELGGQRKRYDLALGNYLKQAHKTRDVGVAERAYQISMFIGARQASLDAALLWAELAPDDTRALQASAIELVRDGQLDRAVDQMRKTLDLHGEANFDFLASSATELSDEDRDSLLKTFDTILKEYPDHRSLKLGKAILLQQAGRNDEAMQLCDQLLKRYPEYVKALILKGRILNKLGRGDEAEKMLADAVERHPDRPRLRLLYARVLVHLNKLDEARIQFEELLKQSPHDVEILISLALIALENDMLDRSETYFKRLLKLGQRKGTANYYLGRISEKKGNLKEAETYFLNVPPGKEFMRAQVSLVQLMLSQGRLKDARKHLDEARNRYPIHAVQLYMLETEILTGAGEYNEALGLFDAAVLRHPENINLLYARAMVQEKLGKLEGLEKDLRAIIKLQPDNAAALNALGYTLADRTDRYEEARTLIEKAYSIDSEDPAIMDSMGWINYRLGNLEGALKYLKQAYDKFPDHEVAAHLGEVLWMMGRKDEAIALWEEALEKKPESEILRTTRERLEKVEPKGNSKAASAPVASKP</sequence>
<dbReference type="RefSeq" id="WP_354010482.1">
    <property type="nucleotide sequence ID" value="NZ_JBEWTA010000001.1"/>
</dbReference>
<feature type="region of interest" description="Disordered" evidence="2">
    <location>
        <begin position="571"/>
        <end position="601"/>
    </location>
</feature>
<proteinExistence type="predicted"/>
<dbReference type="Gene3D" id="1.25.40.10">
    <property type="entry name" value="Tetratricopeptide repeat domain"/>
    <property type="match status" value="2"/>
</dbReference>
<comment type="caution">
    <text evidence="4">The sequence shown here is derived from an EMBL/GenBank/DDBJ whole genome shotgun (WGS) entry which is preliminary data.</text>
</comment>
<dbReference type="SUPFAM" id="SSF48452">
    <property type="entry name" value="TPR-like"/>
    <property type="match status" value="2"/>
</dbReference>
<feature type="repeat" description="TPR" evidence="1">
    <location>
        <begin position="538"/>
        <end position="571"/>
    </location>
</feature>
<feature type="compositionally biased region" description="Low complexity" evidence="2">
    <location>
        <begin position="590"/>
        <end position="601"/>
    </location>
</feature>
<keyword evidence="5" id="KW-1185">Reference proteome</keyword>
<protein>
    <submittedName>
        <fullName evidence="4">Tetratricopeptide (TPR) repeat protein</fullName>
    </submittedName>
</protein>
<evidence type="ECO:0000313" key="5">
    <source>
        <dbReference type="Proteomes" id="UP001549366"/>
    </source>
</evidence>
<dbReference type="PROSITE" id="PS51257">
    <property type="entry name" value="PROKAR_LIPOPROTEIN"/>
    <property type="match status" value="1"/>
</dbReference>
<keyword evidence="1" id="KW-0802">TPR repeat</keyword>
<evidence type="ECO:0000256" key="3">
    <source>
        <dbReference type="SAM" id="SignalP"/>
    </source>
</evidence>
<feature type="compositionally biased region" description="Basic and acidic residues" evidence="2">
    <location>
        <begin position="571"/>
        <end position="588"/>
    </location>
</feature>
<name>A0ABV2SED6_9GAMM</name>
<evidence type="ECO:0000256" key="1">
    <source>
        <dbReference type="PROSITE-ProRule" id="PRU00339"/>
    </source>
</evidence>
<reference evidence="4 5" key="1">
    <citation type="submission" date="2024-06" db="EMBL/GenBank/DDBJ databases">
        <title>Genomic Encyclopedia of Type Strains, Phase V (KMG-V): Genome sequencing to study the core and pangenomes of soil and plant-associated prokaryotes.</title>
        <authorList>
            <person name="Whitman W."/>
        </authorList>
    </citation>
    <scope>NUCLEOTIDE SEQUENCE [LARGE SCALE GENOMIC DNA]</scope>
    <source>
        <strain evidence="4 5">NE40</strain>
    </source>
</reference>
<dbReference type="Pfam" id="PF13432">
    <property type="entry name" value="TPR_16"/>
    <property type="match status" value="2"/>
</dbReference>
<dbReference type="Proteomes" id="UP001549366">
    <property type="component" value="Unassembled WGS sequence"/>
</dbReference>
<keyword evidence="3" id="KW-0732">Signal</keyword>
<accession>A0ABV2SED6</accession>
<gene>
    <name evidence="4" type="ORF">V5J35_001314</name>
</gene>
<feature type="signal peptide" evidence="3">
    <location>
        <begin position="1"/>
        <end position="22"/>
    </location>
</feature>
<dbReference type="SMART" id="SM00028">
    <property type="entry name" value="TPR"/>
    <property type="match status" value="9"/>
</dbReference>
<evidence type="ECO:0000313" key="4">
    <source>
        <dbReference type="EMBL" id="MET4756122.1"/>
    </source>
</evidence>
<dbReference type="PROSITE" id="PS50005">
    <property type="entry name" value="TPR"/>
    <property type="match status" value="1"/>
</dbReference>
<feature type="chain" id="PRO_5045335536" evidence="3">
    <location>
        <begin position="23"/>
        <end position="601"/>
    </location>
</feature>
<evidence type="ECO:0000256" key="2">
    <source>
        <dbReference type="SAM" id="MobiDB-lite"/>
    </source>
</evidence>
<dbReference type="PANTHER" id="PTHR12558:SF13">
    <property type="entry name" value="CELL DIVISION CYCLE PROTEIN 27 HOMOLOG"/>
    <property type="match status" value="1"/>
</dbReference>
<dbReference type="PANTHER" id="PTHR12558">
    <property type="entry name" value="CELL DIVISION CYCLE 16,23,27"/>
    <property type="match status" value="1"/>
</dbReference>
<dbReference type="InterPro" id="IPR019734">
    <property type="entry name" value="TPR_rpt"/>
</dbReference>
<dbReference type="InterPro" id="IPR011990">
    <property type="entry name" value="TPR-like_helical_dom_sf"/>
</dbReference>